<accession>A0ABU8XZ86</accession>
<evidence type="ECO:0000256" key="8">
    <source>
        <dbReference type="ARBA" id="ARBA00023136"/>
    </source>
</evidence>
<dbReference type="PROSITE" id="PS00756">
    <property type="entry name" value="SECY_2"/>
    <property type="match status" value="1"/>
</dbReference>
<dbReference type="EMBL" id="JBBLZC010000033">
    <property type="protein sequence ID" value="MEK0085725.1"/>
    <property type="molecule type" value="Genomic_DNA"/>
</dbReference>
<evidence type="ECO:0000256" key="3">
    <source>
        <dbReference type="ARBA" id="ARBA00022448"/>
    </source>
</evidence>
<feature type="transmembrane region" description="Helical" evidence="9">
    <location>
        <begin position="223"/>
        <end position="242"/>
    </location>
</feature>
<evidence type="ECO:0000256" key="4">
    <source>
        <dbReference type="ARBA" id="ARBA00022692"/>
    </source>
</evidence>
<dbReference type="InterPro" id="IPR030659">
    <property type="entry name" value="SecY_CS"/>
</dbReference>
<evidence type="ECO:0000313" key="14">
    <source>
        <dbReference type="Proteomes" id="UP001375743"/>
    </source>
</evidence>
<evidence type="ECO:0000256" key="1">
    <source>
        <dbReference type="ARBA" id="ARBA00004141"/>
    </source>
</evidence>
<keyword evidence="9" id="KW-1003">Cell membrane</keyword>
<dbReference type="PIRSF" id="PIRSF004557">
    <property type="entry name" value="SecY"/>
    <property type="match status" value="1"/>
</dbReference>
<feature type="transmembrane region" description="Helical" evidence="9">
    <location>
        <begin position="75"/>
        <end position="102"/>
    </location>
</feature>
<dbReference type="HAMAP" id="MF_01465">
    <property type="entry name" value="SecY"/>
    <property type="match status" value="1"/>
</dbReference>
<dbReference type="PRINTS" id="PR00303">
    <property type="entry name" value="SECYTRNLCASE"/>
</dbReference>
<protein>
    <recommendedName>
        <fullName evidence="9 10">Protein translocase subunit SecY</fullName>
    </recommendedName>
</protein>
<sequence length="447" mass="48632">MASIAEQLAANINFGVLSKATELKQRLWFTLGCLVVYRIGTYIPLPGIDPEVMAQIFQQQRGGILGMFNMFAGGALARMSIFALGILPYISASIILQLMTAISPQLEALKKEGESGRKKINQYTRYLTVLLAAFQSWGLAVGLEAMSGPSGSAVIDPGWFFRITTVITIVGGTLFLMWLGEQITARGIGNGTSLIIFIGIIAQLPHALVSLLELGRTGAMSPLFIVFFLVMAVAVIALIVFFERAQRRILVQYPKRQQGNRIFGGESSHLPLKLNTSGVIPAIFASSLLLLPATVGGFAGGAGPDWFVAITASLGYGRPLHIAIYVALIVFFTFFYTSIVFNPQETAENLRKHGGYVPGYRPGQRTAEYLDYVLTRLTTIGAIYLAAVCVLPEILIARYSVPFYFGGTSLLIVVSVTMDTVAQIQSHLIAHQYEGLIKKARLRGRRG</sequence>
<dbReference type="PROSITE" id="PS00755">
    <property type="entry name" value="SECY_1"/>
    <property type="match status" value="1"/>
</dbReference>
<gene>
    <name evidence="9 13" type="primary">secY</name>
    <name evidence="13" type="ORF">U1T56_21440</name>
</gene>
<feature type="transmembrane region" description="Helical" evidence="9">
    <location>
        <begin position="403"/>
        <end position="422"/>
    </location>
</feature>
<keyword evidence="14" id="KW-1185">Reference proteome</keyword>
<evidence type="ECO:0000256" key="12">
    <source>
        <dbReference type="RuleBase" id="RU004349"/>
    </source>
</evidence>
<comment type="subunit">
    <text evidence="9">Component of the Sec protein translocase complex. Heterotrimer consisting of SecY, SecE and SecG subunits. The heterotrimers can form oligomers, although 1 heterotrimer is thought to be able to translocate proteins. Interacts with the ribosome. Interacts with SecDF, and other proteins may be involved. Interacts with SecA.</text>
</comment>
<keyword evidence="5 9" id="KW-0653">Protein transport</keyword>
<evidence type="ECO:0000256" key="11">
    <source>
        <dbReference type="RuleBase" id="RU003484"/>
    </source>
</evidence>
<keyword evidence="6 9" id="KW-1133">Transmembrane helix</keyword>
<comment type="similarity">
    <text evidence="2 9 12">Belongs to the SecY/SEC61-alpha family.</text>
</comment>
<name>A0ABU8XZ86_9PROT</name>
<feature type="transmembrane region" description="Helical" evidence="9">
    <location>
        <begin position="279"/>
        <end position="302"/>
    </location>
</feature>
<evidence type="ECO:0000313" key="13">
    <source>
        <dbReference type="EMBL" id="MEK0085725.1"/>
    </source>
</evidence>
<evidence type="ECO:0000256" key="6">
    <source>
        <dbReference type="ARBA" id="ARBA00022989"/>
    </source>
</evidence>
<dbReference type="InterPro" id="IPR023201">
    <property type="entry name" value="SecY_dom_sf"/>
</dbReference>
<evidence type="ECO:0000256" key="2">
    <source>
        <dbReference type="ARBA" id="ARBA00005751"/>
    </source>
</evidence>
<feature type="transmembrane region" description="Helical" evidence="9">
    <location>
        <begin position="322"/>
        <end position="342"/>
    </location>
</feature>
<evidence type="ECO:0000256" key="10">
    <source>
        <dbReference type="RuleBase" id="RU000537"/>
    </source>
</evidence>
<dbReference type="Gene3D" id="1.10.3370.10">
    <property type="entry name" value="SecY subunit domain"/>
    <property type="match status" value="1"/>
</dbReference>
<feature type="transmembrane region" description="Helical" evidence="9">
    <location>
        <begin position="373"/>
        <end position="397"/>
    </location>
</feature>
<dbReference type="Proteomes" id="UP001375743">
    <property type="component" value="Unassembled WGS sequence"/>
</dbReference>
<keyword evidence="3 9" id="KW-0813">Transport</keyword>
<feature type="transmembrane region" description="Helical" evidence="9">
    <location>
        <begin position="123"/>
        <end position="147"/>
    </location>
</feature>
<reference evidence="13 14" key="1">
    <citation type="submission" date="2024-01" db="EMBL/GenBank/DDBJ databases">
        <title>Multi-omics insights into the function and evolution of sodium benzoate biodegradation pathways in Benzoatithermus flavus gen. nov., sp. nov. from hot spring.</title>
        <authorList>
            <person name="Hu C.-J."/>
            <person name="Li W.-J."/>
        </authorList>
    </citation>
    <scope>NUCLEOTIDE SEQUENCE [LARGE SCALE GENOMIC DNA]</scope>
    <source>
        <strain evidence="13 14">SYSU G07066</strain>
    </source>
</reference>
<dbReference type="InterPro" id="IPR026593">
    <property type="entry name" value="SecY"/>
</dbReference>
<organism evidence="13 14">
    <name type="scientific">Benzoatithermus flavus</name>
    <dbReference type="NCBI Taxonomy" id="3108223"/>
    <lineage>
        <taxon>Bacteria</taxon>
        <taxon>Pseudomonadati</taxon>
        <taxon>Pseudomonadota</taxon>
        <taxon>Alphaproteobacteria</taxon>
        <taxon>Geminicoccales</taxon>
        <taxon>Geminicoccaceae</taxon>
        <taxon>Benzoatithermus</taxon>
    </lineage>
</organism>
<proteinExistence type="inferred from homology"/>
<evidence type="ECO:0000256" key="7">
    <source>
        <dbReference type="ARBA" id="ARBA00023010"/>
    </source>
</evidence>
<dbReference type="InterPro" id="IPR002208">
    <property type="entry name" value="SecY/SEC61-alpha"/>
</dbReference>
<keyword evidence="8 9" id="KW-0472">Membrane</keyword>
<dbReference type="SUPFAM" id="SSF103491">
    <property type="entry name" value="Preprotein translocase SecY subunit"/>
    <property type="match status" value="1"/>
</dbReference>
<feature type="transmembrane region" description="Helical" evidence="9">
    <location>
        <begin position="159"/>
        <end position="179"/>
    </location>
</feature>
<dbReference type="RefSeq" id="WP_418161575.1">
    <property type="nucleotide sequence ID" value="NZ_JBBLZC010000033.1"/>
</dbReference>
<dbReference type="PANTHER" id="PTHR10906">
    <property type="entry name" value="SECY/SEC61-ALPHA FAMILY MEMBER"/>
    <property type="match status" value="1"/>
</dbReference>
<evidence type="ECO:0000256" key="5">
    <source>
        <dbReference type="ARBA" id="ARBA00022927"/>
    </source>
</evidence>
<comment type="caution">
    <text evidence="13">The sequence shown here is derived from an EMBL/GenBank/DDBJ whole genome shotgun (WGS) entry which is preliminary data.</text>
</comment>
<comment type="subcellular location">
    <subcellularLocation>
        <location evidence="9">Cell membrane</location>
        <topology evidence="9">Multi-pass membrane protein</topology>
    </subcellularLocation>
    <subcellularLocation>
        <location evidence="1 11">Membrane</location>
        <topology evidence="1 11">Multi-pass membrane protein</topology>
    </subcellularLocation>
</comment>
<keyword evidence="7 9" id="KW-0811">Translocation</keyword>
<feature type="transmembrane region" description="Helical" evidence="9">
    <location>
        <begin position="27"/>
        <end position="45"/>
    </location>
</feature>
<feature type="transmembrane region" description="Helical" evidence="9">
    <location>
        <begin position="191"/>
        <end position="211"/>
    </location>
</feature>
<dbReference type="NCBIfam" id="TIGR00967">
    <property type="entry name" value="3a0501s007"/>
    <property type="match status" value="1"/>
</dbReference>
<evidence type="ECO:0000256" key="9">
    <source>
        <dbReference type="HAMAP-Rule" id="MF_01465"/>
    </source>
</evidence>
<keyword evidence="4 9" id="KW-0812">Transmembrane</keyword>
<comment type="function">
    <text evidence="9 10">The central subunit of the protein translocation channel SecYEG. Consists of two halves formed by TMs 1-5 and 6-10. These two domains form a lateral gate at the front which open onto the bilayer between TMs 2 and 7, and are clamped together by SecE at the back. The channel is closed by both a pore ring composed of hydrophobic SecY resides and a short helix (helix 2A) on the extracellular side of the membrane which forms a plug. The plug probably moves laterally to allow the channel to open. The ring and the pore may move independently.</text>
</comment>
<dbReference type="Pfam" id="PF00344">
    <property type="entry name" value="SecY"/>
    <property type="match status" value="1"/>
</dbReference>